<name>A0A836BVH9_9CHLO</name>
<sequence>MRAFAASPARALAPVDPNAASRVCVAATTAFGAADKAATAPLPQQPALLKELEPLLAKDGDLYKHVVEELARVQARGRGAHVRSGRLLSARVLRAVQTLGDLLNGTVFIANTEVACTTEEKNAVALLEALVAYQPILNGNAPSLDQAARVLAWSRLVALPWRLSWPSQRFTTPGHLSRLAHGMQAFLRNLFTWHPLRLSSMPPRHPSRGPHHAYHD</sequence>
<protein>
    <submittedName>
        <fullName evidence="1">Uncharacterized protein</fullName>
    </submittedName>
</protein>
<reference evidence="1" key="1">
    <citation type="journal article" date="2020" name="bioRxiv">
        <title>Comparative genomics of Chlamydomonas.</title>
        <authorList>
            <person name="Craig R.J."/>
            <person name="Hasan A.R."/>
            <person name="Ness R.W."/>
            <person name="Keightley P.D."/>
        </authorList>
    </citation>
    <scope>NUCLEOTIDE SEQUENCE</scope>
    <source>
        <strain evidence="1">CCAP 11/70</strain>
    </source>
</reference>
<accession>A0A836BVH9</accession>
<evidence type="ECO:0000313" key="1">
    <source>
        <dbReference type="EMBL" id="KAG2490661.1"/>
    </source>
</evidence>
<dbReference type="EMBL" id="JAEHOE010000060">
    <property type="protein sequence ID" value="KAG2490661.1"/>
    <property type="molecule type" value="Genomic_DNA"/>
</dbReference>
<keyword evidence="2" id="KW-1185">Reference proteome</keyword>
<dbReference type="AlphaFoldDB" id="A0A836BVH9"/>
<comment type="caution">
    <text evidence="1">The sequence shown here is derived from an EMBL/GenBank/DDBJ whole genome shotgun (WGS) entry which is preliminary data.</text>
</comment>
<organism evidence="1 2">
    <name type="scientific">Edaphochlamys debaryana</name>
    <dbReference type="NCBI Taxonomy" id="47281"/>
    <lineage>
        <taxon>Eukaryota</taxon>
        <taxon>Viridiplantae</taxon>
        <taxon>Chlorophyta</taxon>
        <taxon>core chlorophytes</taxon>
        <taxon>Chlorophyceae</taxon>
        <taxon>CS clade</taxon>
        <taxon>Chlamydomonadales</taxon>
        <taxon>Chlamydomonadales incertae sedis</taxon>
        <taxon>Edaphochlamys</taxon>
    </lineage>
</organism>
<proteinExistence type="predicted"/>
<gene>
    <name evidence="1" type="ORF">HYH03_011049</name>
</gene>
<dbReference type="Proteomes" id="UP000612055">
    <property type="component" value="Unassembled WGS sequence"/>
</dbReference>
<evidence type="ECO:0000313" key="2">
    <source>
        <dbReference type="Proteomes" id="UP000612055"/>
    </source>
</evidence>